<dbReference type="PANTHER" id="PTHR11409:SF37">
    <property type="entry name" value="ADENOSINE DEAMINASE DOMAIN-CONTAINING PROTEIN"/>
    <property type="match status" value="1"/>
</dbReference>
<evidence type="ECO:0000259" key="11">
    <source>
        <dbReference type="Pfam" id="PF00962"/>
    </source>
</evidence>
<dbReference type="PANTHER" id="PTHR11409">
    <property type="entry name" value="ADENOSINE DEAMINASE"/>
    <property type="match status" value="1"/>
</dbReference>
<evidence type="ECO:0000256" key="3">
    <source>
        <dbReference type="ARBA" id="ARBA00006083"/>
    </source>
</evidence>
<evidence type="ECO:0000256" key="9">
    <source>
        <dbReference type="ARBA" id="ARBA00047764"/>
    </source>
</evidence>
<proteinExistence type="inferred from homology"/>
<dbReference type="GO" id="GO:0006154">
    <property type="term" value="P:adenosine catabolic process"/>
    <property type="evidence" value="ECO:0007669"/>
    <property type="project" value="TreeGrafter"/>
</dbReference>
<accession>A0A2J6Q6U9</accession>
<keyword evidence="7" id="KW-0732">Signal</keyword>
<comment type="subcellular location">
    <subcellularLocation>
        <location evidence="2">Secreted</location>
    </subcellularLocation>
</comment>
<dbReference type="InterPro" id="IPR032466">
    <property type="entry name" value="Metal_Hydrolase"/>
</dbReference>
<feature type="region of interest" description="Disordered" evidence="10">
    <location>
        <begin position="1"/>
        <end position="51"/>
    </location>
</feature>
<comment type="similarity">
    <text evidence="3">Belongs to the metallo-dependent hydrolases superfamily. Adenosine and AMP deaminases family. ADGF subfamily.</text>
</comment>
<dbReference type="AlphaFoldDB" id="A0A2J6Q6U9"/>
<evidence type="ECO:0000256" key="8">
    <source>
        <dbReference type="ARBA" id="ARBA00022801"/>
    </source>
</evidence>
<dbReference type="InterPro" id="IPR006330">
    <property type="entry name" value="Ado/ade_deaminase"/>
</dbReference>
<evidence type="ECO:0000256" key="7">
    <source>
        <dbReference type="ARBA" id="ARBA00022729"/>
    </source>
</evidence>
<keyword evidence="8 12" id="KW-0378">Hydrolase</keyword>
<gene>
    <name evidence="12" type="ORF">NA56DRAFT_109366</name>
</gene>
<dbReference type="GO" id="GO:0004000">
    <property type="term" value="F:adenosine deaminase activity"/>
    <property type="evidence" value="ECO:0007669"/>
    <property type="project" value="TreeGrafter"/>
</dbReference>
<reference evidence="12 13" key="1">
    <citation type="submission" date="2016-05" db="EMBL/GenBank/DDBJ databases">
        <title>A degradative enzymes factory behind the ericoid mycorrhizal symbiosis.</title>
        <authorList>
            <consortium name="DOE Joint Genome Institute"/>
            <person name="Martino E."/>
            <person name="Morin E."/>
            <person name="Grelet G."/>
            <person name="Kuo A."/>
            <person name="Kohler A."/>
            <person name="Daghino S."/>
            <person name="Barry K."/>
            <person name="Choi C."/>
            <person name="Cichocki N."/>
            <person name="Clum A."/>
            <person name="Copeland A."/>
            <person name="Hainaut M."/>
            <person name="Haridas S."/>
            <person name="Labutti K."/>
            <person name="Lindquist E."/>
            <person name="Lipzen A."/>
            <person name="Khouja H.-R."/>
            <person name="Murat C."/>
            <person name="Ohm R."/>
            <person name="Olson A."/>
            <person name="Spatafora J."/>
            <person name="Veneault-Fourrey C."/>
            <person name="Henrissat B."/>
            <person name="Grigoriev I."/>
            <person name="Martin F."/>
            <person name="Perotto S."/>
        </authorList>
    </citation>
    <scope>NUCLEOTIDE SEQUENCE [LARGE SCALE GENOMIC DNA]</scope>
    <source>
        <strain evidence="12 13">UAMH 7357</strain>
    </source>
</reference>
<dbReference type="EMBL" id="KZ613479">
    <property type="protein sequence ID" value="PMD22007.1"/>
    <property type="molecule type" value="Genomic_DNA"/>
</dbReference>
<feature type="domain" description="Adenosine deaminase" evidence="11">
    <location>
        <begin position="273"/>
        <end position="583"/>
    </location>
</feature>
<evidence type="ECO:0000256" key="6">
    <source>
        <dbReference type="ARBA" id="ARBA00022723"/>
    </source>
</evidence>
<protein>
    <recommendedName>
        <fullName evidence="4">adenosine deaminase</fullName>
        <ecNumber evidence="4">3.5.4.4</ecNumber>
    </recommendedName>
</protein>
<dbReference type="GO" id="GO:0046103">
    <property type="term" value="P:inosine biosynthetic process"/>
    <property type="evidence" value="ECO:0007669"/>
    <property type="project" value="TreeGrafter"/>
</dbReference>
<evidence type="ECO:0000256" key="1">
    <source>
        <dbReference type="ARBA" id="ARBA00001947"/>
    </source>
</evidence>
<comment type="catalytic activity">
    <reaction evidence="9">
        <text>adenosine + H2O + H(+) = inosine + NH4(+)</text>
        <dbReference type="Rhea" id="RHEA:24408"/>
        <dbReference type="ChEBI" id="CHEBI:15377"/>
        <dbReference type="ChEBI" id="CHEBI:15378"/>
        <dbReference type="ChEBI" id="CHEBI:16335"/>
        <dbReference type="ChEBI" id="CHEBI:17596"/>
        <dbReference type="ChEBI" id="CHEBI:28938"/>
        <dbReference type="EC" id="3.5.4.4"/>
    </reaction>
</comment>
<dbReference type="SUPFAM" id="SSF51556">
    <property type="entry name" value="Metallo-dependent hydrolases"/>
    <property type="match status" value="1"/>
</dbReference>
<name>A0A2J6Q6U9_9HELO</name>
<dbReference type="InterPro" id="IPR001365">
    <property type="entry name" value="A_deaminase_dom"/>
</dbReference>
<dbReference type="Proteomes" id="UP000235672">
    <property type="component" value="Unassembled WGS sequence"/>
</dbReference>
<dbReference type="FunFam" id="3.20.20.140:FF:000017">
    <property type="entry name" value="Adenosine deaminase 2"/>
    <property type="match status" value="1"/>
</dbReference>
<dbReference type="GO" id="GO:0005576">
    <property type="term" value="C:extracellular region"/>
    <property type="evidence" value="ECO:0007669"/>
    <property type="project" value="UniProtKB-SubCell"/>
</dbReference>
<sequence length="619" mass="71098">MGVLCSKTVDKDGDDPPMESKAQSQFRPQSSRRLRKMPQLGRPATRSQQNWRAAISNRDIESPEAYNQALEELQAAEKAIAFDAEVTATSSNIEKQAAALVRKIKAYDWDHTYGPLREAHTGRRKEGEHFLGNVDLINKTELMKIAKRMPKGAHLHIHFNACLPARFLIQQARDIDAMYIRSTLPLTTPENMEASRISFMVMTLDEATHTKDSDGKEIYVALGDVWDENYISNTWMPYKQFQRQFDFTDEKGQILRKTHGAETWLERKMLISEEEAHNAHQSGKGIWEKFNHRTQMMKGLFAYESAFRNYTQAVIKDFVRDNIQYAEIRPNFMSTNSLKTDDGKGSIGNEGIMKIIDEELRKTMDQINKRGDYFGGMKVIYCTPRSFKKQQIEVALDECIDLKKKYLDLICGFDLVGHEEMGNELRHFIPEFLEFRKKCKAQNLEIPFLFHCGETLQVGDKVDGNLFDAVLLNSKRIGHGYAIARHPLLMEIFKEKKIAIESCPISNEILGLTSTIAGHHLPILLANDVPCTINSDNATFYKSSLSHDFYQTMIGSEAMSLQGWKQLAKWSLEHSCMNPEELAAVTAEWSRRWKEFCQWIVDEYGPRFPDHEPQISNHH</sequence>
<dbReference type="Gene3D" id="3.20.20.140">
    <property type="entry name" value="Metal-dependent hydrolases"/>
    <property type="match status" value="1"/>
</dbReference>
<dbReference type="Pfam" id="PF00962">
    <property type="entry name" value="A_deaminase"/>
    <property type="match status" value="1"/>
</dbReference>
<dbReference type="OrthoDB" id="7202371at2759"/>
<dbReference type="GO" id="GO:0046872">
    <property type="term" value="F:metal ion binding"/>
    <property type="evidence" value="ECO:0007669"/>
    <property type="project" value="UniProtKB-KW"/>
</dbReference>
<dbReference type="STRING" id="1745343.A0A2J6Q6U9"/>
<evidence type="ECO:0000256" key="10">
    <source>
        <dbReference type="SAM" id="MobiDB-lite"/>
    </source>
</evidence>
<evidence type="ECO:0000256" key="2">
    <source>
        <dbReference type="ARBA" id="ARBA00004613"/>
    </source>
</evidence>
<comment type="cofactor">
    <cofactor evidence="1">
        <name>Zn(2+)</name>
        <dbReference type="ChEBI" id="CHEBI:29105"/>
    </cofactor>
</comment>
<dbReference type="EC" id="3.5.4.4" evidence="4"/>
<evidence type="ECO:0000313" key="12">
    <source>
        <dbReference type="EMBL" id="PMD22007.1"/>
    </source>
</evidence>
<evidence type="ECO:0000256" key="5">
    <source>
        <dbReference type="ARBA" id="ARBA00022525"/>
    </source>
</evidence>
<organism evidence="12 13">
    <name type="scientific">Hyaloscypha hepaticicola</name>
    <dbReference type="NCBI Taxonomy" id="2082293"/>
    <lineage>
        <taxon>Eukaryota</taxon>
        <taxon>Fungi</taxon>
        <taxon>Dikarya</taxon>
        <taxon>Ascomycota</taxon>
        <taxon>Pezizomycotina</taxon>
        <taxon>Leotiomycetes</taxon>
        <taxon>Helotiales</taxon>
        <taxon>Hyaloscyphaceae</taxon>
        <taxon>Hyaloscypha</taxon>
    </lineage>
</organism>
<evidence type="ECO:0000313" key="13">
    <source>
        <dbReference type="Proteomes" id="UP000235672"/>
    </source>
</evidence>
<keyword evidence="13" id="KW-1185">Reference proteome</keyword>
<keyword evidence="5" id="KW-0964">Secreted</keyword>
<evidence type="ECO:0000256" key="4">
    <source>
        <dbReference type="ARBA" id="ARBA00012784"/>
    </source>
</evidence>
<keyword evidence="6" id="KW-0479">Metal-binding</keyword>